<keyword evidence="1" id="KW-1133">Transmembrane helix</keyword>
<protein>
    <submittedName>
        <fullName evidence="2">Uncharacterized protein</fullName>
    </submittedName>
</protein>
<evidence type="ECO:0000313" key="2">
    <source>
        <dbReference type="EMBL" id="MBE4909809.1"/>
    </source>
</evidence>
<sequence>MGKGNILFYILSVVFFYLYFKVLGFVWNVLPVGVSGISSLISFVIIFLVVLPLALVSAQKLTKIIIPKR</sequence>
<accession>A0ABR9QNR4</accession>
<dbReference type="EMBL" id="JADCLJ010000024">
    <property type="protein sequence ID" value="MBE4909809.1"/>
    <property type="molecule type" value="Genomic_DNA"/>
</dbReference>
<reference evidence="2 3" key="1">
    <citation type="submission" date="2020-10" db="EMBL/GenBank/DDBJ databases">
        <title>Bacillus sp. HD4P25, an endophyte from a halophyte.</title>
        <authorList>
            <person name="Sun J.-Q."/>
        </authorList>
    </citation>
    <scope>NUCLEOTIDE SEQUENCE [LARGE SCALE GENOMIC DNA]</scope>
    <source>
        <strain evidence="2 3">YIM 93174</strain>
    </source>
</reference>
<dbReference type="Proteomes" id="UP001516662">
    <property type="component" value="Unassembled WGS sequence"/>
</dbReference>
<feature type="transmembrane region" description="Helical" evidence="1">
    <location>
        <begin position="36"/>
        <end position="58"/>
    </location>
</feature>
<gene>
    <name evidence="2" type="ORF">IMZ08_17380</name>
</gene>
<dbReference type="RefSeq" id="WP_193538813.1">
    <property type="nucleotide sequence ID" value="NZ_JADCLJ010000024.1"/>
</dbReference>
<proteinExistence type="predicted"/>
<evidence type="ECO:0000256" key="1">
    <source>
        <dbReference type="SAM" id="Phobius"/>
    </source>
</evidence>
<organism evidence="2 3">
    <name type="scientific">Litchfieldia luteola</name>
    <dbReference type="NCBI Taxonomy" id="682179"/>
    <lineage>
        <taxon>Bacteria</taxon>
        <taxon>Bacillati</taxon>
        <taxon>Bacillota</taxon>
        <taxon>Bacilli</taxon>
        <taxon>Bacillales</taxon>
        <taxon>Bacillaceae</taxon>
        <taxon>Litchfieldia</taxon>
    </lineage>
</organism>
<keyword evidence="1" id="KW-0812">Transmembrane</keyword>
<evidence type="ECO:0000313" key="3">
    <source>
        <dbReference type="Proteomes" id="UP001516662"/>
    </source>
</evidence>
<keyword evidence="1" id="KW-0472">Membrane</keyword>
<name>A0ABR9QNR4_9BACI</name>
<comment type="caution">
    <text evidence="2">The sequence shown here is derived from an EMBL/GenBank/DDBJ whole genome shotgun (WGS) entry which is preliminary data.</text>
</comment>
<feature type="transmembrane region" description="Helical" evidence="1">
    <location>
        <begin position="7"/>
        <end position="30"/>
    </location>
</feature>
<keyword evidence="3" id="KW-1185">Reference proteome</keyword>